<organism evidence="1 2">
    <name type="scientific">Roseofilum casamattae BLCC-M143</name>
    <dbReference type="NCBI Taxonomy" id="3022442"/>
    <lineage>
        <taxon>Bacteria</taxon>
        <taxon>Bacillati</taxon>
        <taxon>Cyanobacteriota</taxon>
        <taxon>Cyanophyceae</taxon>
        <taxon>Desertifilales</taxon>
        <taxon>Desertifilaceae</taxon>
        <taxon>Roseofilum</taxon>
        <taxon>Roseofilum casamattae</taxon>
    </lineage>
</organism>
<evidence type="ECO:0000313" key="1">
    <source>
        <dbReference type="EMBL" id="MDJ1183606.1"/>
    </source>
</evidence>
<evidence type="ECO:0008006" key="3">
    <source>
        <dbReference type="Google" id="ProtNLM"/>
    </source>
</evidence>
<sequence>MVVKYILAKRYRIKLLLNLFNRNYSQKVQVQRIVEWLQHQPLPQEPDWDDPTEFLLSINCNFDRITIYAGGDRDRFRELLFNFMLDSGLSDQKIEQLIATDRQLDAEIIGTWMQTNVQGLDGGWYYPVDLPLDSVLPCLPPSADKITLINWTRESNIIDCQFLRGSVGEHQSMMELFIALPEVEIREQFQLVQYLFESLDLPFFSTAIIDTFSELGADAIGLAIALTMDGAIRAGIFILEPPTELVLTLASLCKKFSDGKLALLEGCLDLNSSDILILSRYAWGLDVELFYSFS</sequence>
<dbReference type="RefSeq" id="WP_283758260.1">
    <property type="nucleotide sequence ID" value="NZ_JAQOSQ010000009.1"/>
</dbReference>
<keyword evidence="2" id="KW-1185">Reference proteome</keyword>
<comment type="caution">
    <text evidence="1">The sequence shown here is derived from an EMBL/GenBank/DDBJ whole genome shotgun (WGS) entry which is preliminary data.</text>
</comment>
<dbReference type="EMBL" id="JAQOSQ010000009">
    <property type="protein sequence ID" value="MDJ1183606.1"/>
    <property type="molecule type" value="Genomic_DNA"/>
</dbReference>
<proteinExistence type="predicted"/>
<gene>
    <name evidence="1" type="ORF">PMH09_10380</name>
</gene>
<accession>A0ABT7BYS9</accession>
<name>A0ABT7BYS9_9CYAN</name>
<evidence type="ECO:0000313" key="2">
    <source>
        <dbReference type="Proteomes" id="UP001232992"/>
    </source>
</evidence>
<dbReference type="Proteomes" id="UP001232992">
    <property type="component" value="Unassembled WGS sequence"/>
</dbReference>
<protein>
    <recommendedName>
        <fullName evidence="3">DUF4253 domain-containing protein</fullName>
    </recommendedName>
</protein>
<reference evidence="1 2" key="1">
    <citation type="submission" date="2023-01" db="EMBL/GenBank/DDBJ databases">
        <title>Novel diversity within Roseofilum (Cyanobacteria; Desertifilaceae) from marine benthic mats with descriptions of four novel species.</title>
        <authorList>
            <person name="Wang Y."/>
            <person name="Berthold D.E."/>
            <person name="Hu J."/>
            <person name="Lefler F.W."/>
            <person name="Laughinghouse H.D. IV."/>
        </authorList>
    </citation>
    <scope>NUCLEOTIDE SEQUENCE [LARGE SCALE GENOMIC DNA]</scope>
    <source>
        <strain evidence="1 2">BLCC-M143</strain>
    </source>
</reference>